<reference evidence="4 5" key="1">
    <citation type="submission" date="2020-07" db="EMBL/GenBank/DDBJ databases">
        <title>Genomic Encyclopedia of Type Strains, Phase IV (KMG-V): Genome sequencing to study the core and pangenomes of soil and plant-associated prokaryotes.</title>
        <authorList>
            <person name="Whitman W."/>
        </authorList>
    </citation>
    <scope>NUCLEOTIDE SEQUENCE [LARGE SCALE GENOMIC DNA]</scope>
    <source>
        <strain evidence="4 5">AN3</strain>
    </source>
</reference>
<dbReference type="InterPro" id="IPR022761">
    <property type="entry name" value="Fumarate_lyase_N"/>
</dbReference>
<dbReference type="GO" id="GO:0019619">
    <property type="term" value="P:3,4-dihydroxybenzoate catabolic process"/>
    <property type="evidence" value="ECO:0007669"/>
    <property type="project" value="InterPro"/>
</dbReference>
<dbReference type="PRINTS" id="PR00145">
    <property type="entry name" value="ARGSUCLYASE"/>
</dbReference>
<dbReference type="RefSeq" id="WP_182552541.1">
    <property type="nucleotide sequence ID" value="NZ_JACGXN010000018.1"/>
</dbReference>
<dbReference type="InterPro" id="IPR020557">
    <property type="entry name" value="Fumarate_lyase_CS"/>
</dbReference>
<dbReference type="NCBIfam" id="TIGR02426">
    <property type="entry name" value="protocat_pcaB"/>
    <property type="match status" value="1"/>
</dbReference>
<sequence>MSISPFDHPFLSGLLGTQAATDWFSASVEIAAMLDFEAALAQAAAEEGVISSEAAGAIALACQSFEPDMAALEAASARDGVVVPELVRQLRATIAGEYRNALHFGATSQDVIDSSLMIRLKPVVAYLRNGLGDVIAGLDHLGTAFGPNNLMGHTRMQAAIPITVRDRIDAWRAPLLRDTLRLAFLMQSFPALQFGGAAGTLEKLGPKAGAVRRRLAIALDLHDEPQWHSQRDRIADFASFLSLVTGSLGKIGQDIALLAQSGDEISLSRGGGSSAMPHKQNPVQAELLVTLGRYNATQLSGMHQALVHEQERSGSAWTLEWLILPSMVTATATSLRTTTGLLASITGLGNANGAGKS</sequence>
<protein>
    <recommendedName>
        <fullName evidence="2">3-carboxy-cis,cis-muconate cycloisomerase</fullName>
        <ecNumber evidence="2">5.5.1.2</ecNumber>
    </recommendedName>
</protein>
<keyword evidence="4" id="KW-0413">Isomerase</keyword>
<dbReference type="Gene3D" id="1.20.200.10">
    <property type="entry name" value="Fumarase/aspartase (Central domain)"/>
    <property type="match status" value="1"/>
</dbReference>
<dbReference type="InterPro" id="IPR000362">
    <property type="entry name" value="Fumarate_lyase_fam"/>
</dbReference>
<dbReference type="SUPFAM" id="SSF48557">
    <property type="entry name" value="L-aspartase-like"/>
    <property type="match status" value="1"/>
</dbReference>
<dbReference type="PROSITE" id="PS00163">
    <property type="entry name" value="FUMARATE_LYASES"/>
    <property type="match status" value="1"/>
</dbReference>
<keyword evidence="5" id="KW-1185">Reference proteome</keyword>
<evidence type="ECO:0000313" key="5">
    <source>
        <dbReference type="Proteomes" id="UP000549052"/>
    </source>
</evidence>
<proteinExistence type="inferred from homology"/>
<evidence type="ECO:0000256" key="1">
    <source>
        <dbReference type="ARBA" id="ARBA00034772"/>
    </source>
</evidence>
<dbReference type="GO" id="GO:0016829">
    <property type="term" value="F:lyase activity"/>
    <property type="evidence" value="ECO:0007669"/>
    <property type="project" value="UniProtKB-ARBA"/>
</dbReference>
<dbReference type="EC" id="5.5.1.2" evidence="2"/>
<comment type="similarity">
    <text evidence="1">Belongs to the class-II fumarase/aspartase family.</text>
</comment>
<dbReference type="InterPro" id="IPR008948">
    <property type="entry name" value="L-Aspartase-like"/>
</dbReference>
<dbReference type="InterPro" id="IPR012789">
    <property type="entry name" value="Protocat_PcaB-like"/>
</dbReference>
<dbReference type="PRINTS" id="PR00149">
    <property type="entry name" value="FUMRATELYASE"/>
</dbReference>
<accession>A0A839EMV7</accession>
<name>A0A839EMV7_9HYPH</name>
<dbReference type="AlphaFoldDB" id="A0A839EMV7"/>
<organism evidence="4 5">
    <name type="scientific">Phyllobacterium myrsinacearum</name>
    <dbReference type="NCBI Taxonomy" id="28101"/>
    <lineage>
        <taxon>Bacteria</taxon>
        <taxon>Pseudomonadati</taxon>
        <taxon>Pseudomonadota</taxon>
        <taxon>Alphaproteobacteria</taxon>
        <taxon>Hyphomicrobiales</taxon>
        <taxon>Phyllobacteriaceae</taxon>
        <taxon>Phyllobacterium</taxon>
    </lineage>
</organism>
<dbReference type="NCBIfam" id="NF004631">
    <property type="entry name" value="PRK05975.1"/>
    <property type="match status" value="1"/>
</dbReference>
<dbReference type="PANTHER" id="PTHR43172">
    <property type="entry name" value="ADENYLOSUCCINATE LYASE"/>
    <property type="match status" value="1"/>
</dbReference>
<evidence type="ECO:0000256" key="2">
    <source>
        <dbReference type="NCBIfam" id="TIGR02426"/>
    </source>
</evidence>
<dbReference type="Proteomes" id="UP000549052">
    <property type="component" value="Unassembled WGS sequence"/>
</dbReference>
<dbReference type="PANTHER" id="PTHR43172:SF2">
    <property type="entry name" value="ADENYLOSUCCINATE LYASE C-TERMINAL DOMAIN-CONTAINING PROTEIN"/>
    <property type="match status" value="1"/>
</dbReference>
<dbReference type="GO" id="GO:0047472">
    <property type="term" value="F:3-carboxy-cis,cis-muconate cycloisomerase activity"/>
    <property type="evidence" value="ECO:0007669"/>
    <property type="project" value="UniProtKB-UniRule"/>
</dbReference>
<dbReference type="Pfam" id="PF00206">
    <property type="entry name" value="Lyase_1"/>
    <property type="match status" value="1"/>
</dbReference>
<dbReference type="EMBL" id="JACGXN010000018">
    <property type="protein sequence ID" value="MBA8881923.1"/>
    <property type="molecule type" value="Genomic_DNA"/>
</dbReference>
<feature type="domain" description="Fumarate lyase N-terminal" evidence="3">
    <location>
        <begin position="25"/>
        <end position="289"/>
    </location>
</feature>
<evidence type="ECO:0000259" key="3">
    <source>
        <dbReference type="Pfam" id="PF00206"/>
    </source>
</evidence>
<comment type="caution">
    <text evidence="4">The sequence shown here is derived from an EMBL/GenBank/DDBJ whole genome shotgun (WGS) entry which is preliminary data.</text>
</comment>
<evidence type="ECO:0000313" key="4">
    <source>
        <dbReference type="EMBL" id="MBA8881923.1"/>
    </source>
</evidence>
<gene>
    <name evidence="4" type="ORF">FHW16_005670</name>
</gene>